<evidence type="ECO:0000313" key="2">
    <source>
        <dbReference type="Proteomes" id="UP000712281"/>
    </source>
</evidence>
<dbReference type="PANTHER" id="PTHR33240:SF8">
    <property type="entry name" value="OS03G0439900 PROTEIN"/>
    <property type="match status" value="1"/>
</dbReference>
<dbReference type="EMBL" id="QGKW02002005">
    <property type="protein sequence ID" value="KAF2543982.1"/>
    <property type="molecule type" value="Genomic_DNA"/>
</dbReference>
<dbReference type="PANTHER" id="PTHR33240">
    <property type="entry name" value="OS08G0508500 PROTEIN"/>
    <property type="match status" value="1"/>
</dbReference>
<protein>
    <submittedName>
        <fullName evidence="1">Uncharacterized protein</fullName>
    </submittedName>
</protein>
<sequence>MTLRSIQLLVLAKEVTKIVNFAVVDHPAIYNVIMETPWLNAMKAVPYTYHLGIKFPPQSVVAAI</sequence>
<reference evidence="1" key="1">
    <citation type="submission" date="2019-12" db="EMBL/GenBank/DDBJ databases">
        <title>Genome sequencing and annotation of Brassica cretica.</title>
        <authorList>
            <person name="Studholme D.J."/>
            <person name="Sarris P.F."/>
        </authorList>
    </citation>
    <scope>NUCLEOTIDE SEQUENCE</scope>
    <source>
        <strain evidence="1">PFS-001/15</strain>
        <tissue evidence="1">Leaf</tissue>
    </source>
</reference>
<gene>
    <name evidence="1" type="ORF">F2Q68_00031181</name>
</gene>
<comment type="caution">
    <text evidence="1">The sequence shown here is derived from an EMBL/GenBank/DDBJ whole genome shotgun (WGS) entry which is preliminary data.</text>
</comment>
<dbReference type="Proteomes" id="UP000712281">
    <property type="component" value="Unassembled WGS sequence"/>
</dbReference>
<proteinExistence type="predicted"/>
<organism evidence="1 2">
    <name type="scientific">Brassica cretica</name>
    <name type="common">Mustard</name>
    <dbReference type="NCBI Taxonomy" id="69181"/>
    <lineage>
        <taxon>Eukaryota</taxon>
        <taxon>Viridiplantae</taxon>
        <taxon>Streptophyta</taxon>
        <taxon>Embryophyta</taxon>
        <taxon>Tracheophyta</taxon>
        <taxon>Spermatophyta</taxon>
        <taxon>Magnoliopsida</taxon>
        <taxon>eudicotyledons</taxon>
        <taxon>Gunneridae</taxon>
        <taxon>Pentapetalae</taxon>
        <taxon>rosids</taxon>
        <taxon>malvids</taxon>
        <taxon>Brassicales</taxon>
        <taxon>Brassicaceae</taxon>
        <taxon>Brassiceae</taxon>
        <taxon>Brassica</taxon>
    </lineage>
</organism>
<name>A0A8S9GJP0_BRACR</name>
<dbReference type="AlphaFoldDB" id="A0A8S9GJP0"/>
<accession>A0A8S9GJP0</accession>
<evidence type="ECO:0000313" key="1">
    <source>
        <dbReference type="EMBL" id="KAF2543982.1"/>
    </source>
</evidence>